<keyword evidence="7" id="KW-1185">Reference proteome</keyword>
<dbReference type="AlphaFoldDB" id="A0A383V1W6"/>
<dbReference type="EMBL" id="FNXT01000003">
    <property type="protein sequence ID" value="SZX59557.1"/>
    <property type="molecule type" value="Genomic_DNA"/>
</dbReference>
<dbReference type="InterPro" id="IPR002893">
    <property type="entry name" value="Znf_MYND"/>
</dbReference>
<dbReference type="PROSITE" id="PS01360">
    <property type="entry name" value="ZF_MYND_1"/>
    <property type="match status" value="1"/>
</dbReference>
<gene>
    <name evidence="6" type="ORF">BQ4739_LOCUS169</name>
</gene>
<protein>
    <recommendedName>
        <fullName evidence="5">MYND-type domain-containing protein</fullName>
    </recommendedName>
</protein>
<reference evidence="6 7" key="1">
    <citation type="submission" date="2016-10" db="EMBL/GenBank/DDBJ databases">
        <authorList>
            <person name="Cai Z."/>
        </authorList>
    </citation>
    <scope>NUCLEOTIDE SEQUENCE [LARGE SCALE GENOMIC DNA]</scope>
</reference>
<evidence type="ECO:0000256" key="4">
    <source>
        <dbReference type="PROSITE-ProRule" id="PRU00134"/>
    </source>
</evidence>
<evidence type="ECO:0000259" key="5">
    <source>
        <dbReference type="PROSITE" id="PS50865"/>
    </source>
</evidence>
<evidence type="ECO:0000313" key="7">
    <source>
        <dbReference type="Proteomes" id="UP000256970"/>
    </source>
</evidence>
<keyword evidence="3" id="KW-0862">Zinc</keyword>
<dbReference type="Proteomes" id="UP000256970">
    <property type="component" value="Unassembled WGS sequence"/>
</dbReference>
<name>A0A383V1W6_TETOB</name>
<feature type="domain" description="MYND-type" evidence="5">
    <location>
        <begin position="77"/>
        <end position="115"/>
    </location>
</feature>
<evidence type="ECO:0000313" key="6">
    <source>
        <dbReference type="EMBL" id="SZX59557.1"/>
    </source>
</evidence>
<dbReference type="SUPFAM" id="SSF144232">
    <property type="entry name" value="HIT/MYND zinc finger-like"/>
    <property type="match status" value="1"/>
</dbReference>
<sequence length="138" mass="14883">MAHVSLQTLIAAARKEAQQQASGSGGSSSSGDVTIVNADVRALLQPQEEGLLLRPHPARASHYMQSVTPVEPPPKPCGNCGKYFHSLLRCKACQSVAYCGRDCQLAHWKAHKQQCKQVQQEKEAAAAAKADKAKRAQH</sequence>
<organism evidence="6 7">
    <name type="scientific">Tetradesmus obliquus</name>
    <name type="common">Green alga</name>
    <name type="synonym">Acutodesmus obliquus</name>
    <dbReference type="NCBI Taxonomy" id="3088"/>
    <lineage>
        <taxon>Eukaryota</taxon>
        <taxon>Viridiplantae</taxon>
        <taxon>Chlorophyta</taxon>
        <taxon>core chlorophytes</taxon>
        <taxon>Chlorophyceae</taxon>
        <taxon>CS clade</taxon>
        <taxon>Sphaeropleales</taxon>
        <taxon>Scenedesmaceae</taxon>
        <taxon>Tetradesmus</taxon>
    </lineage>
</organism>
<dbReference type="Pfam" id="PF01753">
    <property type="entry name" value="zf-MYND"/>
    <property type="match status" value="1"/>
</dbReference>
<dbReference type="Gene3D" id="6.10.140.2220">
    <property type="match status" value="1"/>
</dbReference>
<dbReference type="GO" id="GO:0008270">
    <property type="term" value="F:zinc ion binding"/>
    <property type="evidence" value="ECO:0007669"/>
    <property type="project" value="UniProtKB-KW"/>
</dbReference>
<evidence type="ECO:0000256" key="3">
    <source>
        <dbReference type="ARBA" id="ARBA00022833"/>
    </source>
</evidence>
<dbReference type="STRING" id="3088.A0A383V1W6"/>
<evidence type="ECO:0000256" key="2">
    <source>
        <dbReference type="ARBA" id="ARBA00022771"/>
    </source>
</evidence>
<keyword evidence="1" id="KW-0479">Metal-binding</keyword>
<accession>A0A383V1W6</accession>
<proteinExistence type="predicted"/>
<keyword evidence="2 4" id="KW-0863">Zinc-finger</keyword>
<dbReference type="PROSITE" id="PS50865">
    <property type="entry name" value="ZF_MYND_2"/>
    <property type="match status" value="1"/>
</dbReference>
<evidence type="ECO:0000256" key="1">
    <source>
        <dbReference type="ARBA" id="ARBA00022723"/>
    </source>
</evidence>